<name>A0A8H2VB06_9SACH</name>
<keyword evidence="1" id="KW-1133">Transmembrane helix</keyword>
<proteinExistence type="predicted"/>
<dbReference type="AlphaFoldDB" id="A0A8H2VB06"/>
<feature type="transmembrane region" description="Helical" evidence="1">
    <location>
        <begin position="64"/>
        <end position="84"/>
    </location>
</feature>
<keyword evidence="3" id="KW-1185">Reference proteome</keyword>
<gene>
    <name evidence="2" type="ORF">KABA2_01S02288</name>
</gene>
<dbReference type="EMBL" id="CAEFZW010000001">
    <property type="protein sequence ID" value="CAB4251939.1"/>
    <property type="molecule type" value="Genomic_DNA"/>
</dbReference>
<feature type="transmembrane region" description="Helical" evidence="1">
    <location>
        <begin position="119"/>
        <end position="139"/>
    </location>
</feature>
<accession>A0A8H2VB06</accession>
<sequence length="313" mass="35079">MSKDTEVNVPTIKVKQVDASLDKPLDADAPPTIYQTKLTPELASAALNLSVDFLKQQQSLCNYYLIKSPIVIIIDLLFLIIYLGPRLNYPPLNSSNDSMVSRFSSVSGYLYHIYMMNKFTLLSAALFTVMLTSFVFTLVSRLSDTFFKTKIEQIVKGDGEIIFGFKLTDIVKITKTTPNLSENTNIVVYRNTPIALVSVSENQVLSTPDSLTMTISTIGCRRVYVKSGILEDLLDWTMLRTKAIGVGKNKLDKSMKVLIEIYSFDDAMKKILKKKGYSCISVGKAQENRLLSGLFGVKKELWGVQFHVKNPEL</sequence>
<dbReference type="Proteomes" id="UP000644660">
    <property type="component" value="Unassembled WGS sequence"/>
</dbReference>
<organism evidence="2 3">
    <name type="scientific">Maudiozyma barnettii</name>
    <dbReference type="NCBI Taxonomy" id="61262"/>
    <lineage>
        <taxon>Eukaryota</taxon>
        <taxon>Fungi</taxon>
        <taxon>Dikarya</taxon>
        <taxon>Ascomycota</taxon>
        <taxon>Saccharomycotina</taxon>
        <taxon>Saccharomycetes</taxon>
        <taxon>Saccharomycetales</taxon>
        <taxon>Saccharomycetaceae</taxon>
        <taxon>Maudiozyma</taxon>
    </lineage>
</organism>
<dbReference type="Pfam" id="PF11124">
    <property type="entry name" value="Pho86"/>
    <property type="match status" value="1"/>
</dbReference>
<dbReference type="InterPro" id="IPR024297">
    <property type="entry name" value="Pho86"/>
</dbReference>
<evidence type="ECO:0000256" key="1">
    <source>
        <dbReference type="SAM" id="Phobius"/>
    </source>
</evidence>
<protein>
    <submittedName>
        <fullName evidence="2">Similar to Saccharomyces cerevisiae YJL117W PHO86 Endoplasmic reticulum (ER) resident protein required for ER exit of the high-affinity phosphate transporter Pho84p</fullName>
    </submittedName>
</protein>
<evidence type="ECO:0000313" key="2">
    <source>
        <dbReference type="EMBL" id="CAB4251939.1"/>
    </source>
</evidence>
<dbReference type="GeneID" id="64855052"/>
<dbReference type="OrthoDB" id="4082764at2759"/>
<dbReference type="RefSeq" id="XP_041403978.1">
    <property type="nucleotide sequence ID" value="XM_041548044.1"/>
</dbReference>
<comment type="caution">
    <text evidence="2">The sequence shown here is derived from an EMBL/GenBank/DDBJ whole genome shotgun (WGS) entry which is preliminary data.</text>
</comment>
<keyword evidence="1" id="KW-0812">Transmembrane</keyword>
<keyword evidence="1" id="KW-0472">Membrane</keyword>
<reference evidence="2 3" key="1">
    <citation type="submission" date="2020-05" db="EMBL/GenBank/DDBJ databases">
        <authorList>
            <person name="Casaregola S."/>
            <person name="Devillers H."/>
            <person name="Grondin C."/>
        </authorList>
    </citation>
    <scope>NUCLEOTIDE SEQUENCE [LARGE SCALE GENOMIC DNA]</scope>
    <source>
        <strain evidence="2 3">CLIB 1767</strain>
    </source>
</reference>
<evidence type="ECO:0000313" key="3">
    <source>
        <dbReference type="Proteomes" id="UP000644660"/>
    </source>
</evidence>